<dbReference type="CDD" id="cd04491">
    <property type="entry name" value="SoSSB_OBF"/>
    <property type="match status" value="1"/>
</dbReference>
<organism evidence="3 4">
    <name type="scientific">Candidatus Marsarchaeota G1 archaeon OSP_D</name>
    <dbReference type="NCBI Taxonomy" id="1978155"/>
    <lineage>
        <taxon>Archaea</taxon>
        <taxon>Candidatus Marsarchaeota</taxon>
        <taxon>Candidatus Marsarchaeota group 1</taxon>
    </lineage>
</organism>
<dbReference type="PANTHER" id="PTHR13356:SF0">
    <property type="entry name" value="SOSS COMPLEX SUBUNIT B HOMOLOG"/>
    <property type="match status" value="1"/>
</dbReference>
<evidence type="ECO:0000256" key="1">
    <source>
        <dbReference type="ARBA" id="ARBA00023125"/>
    </source>
</evidence>
<dbReference type="GO" id="GO:0010212">
    <property type="term" value="P:response to ionizing radiation"/>
    <property type="evidence" value="ECO:0007669"/>
    <property type="project" value="TreeGrafter"/>
</dbReference>
<dbReference type="Pfam" id="PF21473">
    <property type="entry name" value="OB_Ssb-like"/>
    <property type="match status" value="1"/>
</dbReference>
<name>A0A2R6AC93_9ARCH</name>
<proteinExistence type="predicted"/>
<comment type="caution">
    <text evidence="3">The sequence shown here is derived from an EMBL/GenBank/DDBJ whole genome shotgun (WGS) entry which is preliminary data.</text>
</comment>
<dbReference type="Gene3D" id="2.40.50.140">
    <property type="entry name" value="Nucleic acid-binding proteins"/>
    <property type="match status" value="1"/>
</dbReference>
<gene>
    <name evidence="3" type="ORF">B9Q01_02480</name>
</gene>
<evidence type="ECO:0000313" key="4">
    <source>
        <dbReference type="Proteomes" id="UP000240880"/>
    </source>
</evidence>
<reference evidence="3 4" key="1">
    <citation type="submission" date="2017-04" db="EMBL/GenBank/DDBJ databases">
        <title>Novel microbial lineages endemic to geothermal iron-oxide mats fill important gaps in the evolutionary history of Archaea.</title>
        <authorList>
            <person name="Jay Z.J."/>
            <person name="Beam J.P."/>
            <person name="Dlakic M."/>
            <person name="Rusch D.B."/>
            <person name="Kozubal M.A."/>
            <person name="Inskeep W.P."/>
        </authorList>
    </citation>
    <scope>NUCLEOTIDE SEQUENCE [LARGE SCALE GENOMIC DNA]</scope>
    <source>
        <strain evidence="3">OSP_D</strain>
    </source>
</reference>
<dbReference type="InterPro" id="IPR012340">
    <property type="entry name" value="NA-bd_OB-fold"/>
</dbReference>
<sequence length="101" mass="11420">MHKMKISEIKKAGLRGIEVSGEIIDISEPRNVTLKSGQRSRVADAILRDETDEVSLTLWDEQIDNVKVGDRVTIKNGYTTEFRGEIKLNVGRYGTLIKEDM</sequence>
<dbReference type="EMBL" id="NEXC01000009">
    <property type="protein sequence ID" value="PSN84021.1"/>
    <property type="molecule type" value="Genomic_DNA"/>
</dbReference>
<dbReference type="InterPro" id="IPR051231">
    <property type="entry name" value="SOSS-B"/>
</dbReference>
<evidence type="ECO:0000313" key="3">
    <source>
        <dbReference type="EMBL" id="PSN84021.1"/>
    </source>
</evidence>
<dbReference type="InterPro" id="IPR048970">
    <property type="entry name" value="OB_Ssb-like"/>
</dbReference>
<evidence type="ECO:0000259" key="2">
    <source>
        <dbReference type="Pfam" id="PF21473"/>
    </source>
</evidence>
<dbReference type="PANTHER" id="PTHR13356">
    <property type="entry name" value="OB FOLD NUCLEIC ACID BINDING PROTEIN-RELATED"/>
    <property type="match status" value="1"/>
</dbReference>
<feature type="domain" description="Single-stranded DNA binding protein Ssb-like OB fold" evidence="2">
    <location>
        <begin position="29"/>
        <end position="96"/>
    </location>
</feature>
<dbReference type="Proteomes" id="UP000240880">
    <property type="component" value="Unassembled WGS sequence"/>
</dbReference>
<keyword evidence="1" id="KW-0238">DNA-binding</keyword>
<dbReference type="GO" id="GO:0003677">
    <property type="term" value="F:DNA binding"/>
    <property type="evidence" value="ECO:0007669"/>
    <property type="project" value="UniProtKB-KW"/>
</dbReference>
<dbReference type="GO" id="GO:0000724">
    <property type="term" value="P:double-strand break repair via homologous recombination"/>
    <property type="evidence" value="ECO:0007669"/>
    <property type="project" value="TreeGrafter"/>
</dbReference>
<dbReference type="SUPFAM" id="SSF50249">
    <property type="entry name" value="Nucleic acid-binding proteins"/>
    <property type="match status" value="1"/>
</dbReference>
<accession>A0A2R6AC93</accession>
<protein>
    <recommendedName>
        <fullName evidence="2">Single-stranded DNA binding protein Ssb-like OB fold domain-containing protein</fullName>
    </recommendedName>
</protein>
<dbReference type="AlphaFoldDB" id="A0A2R6AC93"/>